<dbReference type="InterPro" id="IPR011620">
    <property type="entry name" value="Sig_transdc_His_kinase_LytS_TM"/>
</dbReference>
<dbReference type="InterPro" id="IPR004358">
    <property type="entry name" value="Sig_transdc_His_kin-like_C"/>
</dbReference>
<evidence type="ECO:0000256" key="9">
    <source>
        <dbReference type="ARBA" id="ARBA00022777"/>
    </source>
</evidence>
<feature type="transmembrane region" description="Helical" evidence="14">
    <location>
        <begin position="95"/>
        <end position="118"/>
    </location>
</feature>
<comment type="caution">
    <text evidence="16">The sequence shown here is derived from an EMBL/GenBank/DDBJ whole genome shotgun (WGS) entry which is preliminary data.</text>
</comment>
<keyword evidence="9 16" id="KW-0418">Kinase</keyword>
<dbReference type="GO" id="GO:0000155">
    <property type="term" value="F:phosphorelay sensor kinase activity"/>
    <property type="evidence" value="ECO:0007669"/>
    <property type="project" value="InterPro"/>
</dbReference>
<dbReference type="Pfam" id="PF02518">
    <property type="entry name" value="HATPase_c"/>
    <property type="match status" value="1"/>
</dbReference>
<dbReference type="InterPro" id="IPR036890">
    <property type="entry name" value="HATPase_C_sf"/>
</dbReference>
<keyword evidence="11 14" id="KW-1133">Transmembrane helix</keyword>
<dbReference type="Pfam" id="PF07694">
    <property type="entry name" value="5TM-5TMR_LYT"/>
    <property type="match status" value="1"/>
</dbReference>
<dbReference type="PROSITE" id="PS50109">
    <property type="entry name" value="HIS_KIN"/>
    <property type="match status" value="1"/>
</dbReference>
<dbReference type="SUPFAM" id="SSF55874">
    <property type="entry name" value="ATPase domain of HSP90 chaperone/DNA topoisomerase II/histidine kinase"/>
    <property type="match status" value="1"/>
</dbReference>
<feature type="transmembrane region" description="Helical" evidence="14">
    <location>
        <begin position="124"/>
        <end position="147"/>
    </location>
</feature>
<evidence type="ECO:0000256" key="3">
    <source>
        <dbReference type="ARBA" id="ARBA00012438"/>
    </source>
</evidence>
<dbReference type="CDD" id="cd00082">
    <property type="entry name" value="HisKA"/>
    <property type="match status" value="1"/>
</dbReference>
<evidence type="ECO:0000256" key="10">
    <source>
        <dbReference type="ARBA" id="ARBA00022840"/>
    </source>
</evidence>
<evidence type="ECO:0000256" key="8">
    <source>
        <dbReference type="ARBA" id="ARBA00022741"/>
    </source>
</evidence>
<keyword evidence="8" id="KW-0547">Nucleotide-binding</keyword>
<dbReference type="InterPro" id="IPR003594">
    <property type="entry name" value="HATPase_dom"/>
</dbReference>
<evidence type="ECO:0000259" key="15">
    <source>
        <dbReference type="PROSITE" id="PS50109"/>
    </source>
</evidence>
<keyword evidence="13 14" id="KW-0472">Membrane</keyword>
<keyword evidence="5" id="KW-0597">Phosphoprotein</keyword>
<keyword evidence="17" id="KW-1185">Reference proteome</keyword>
<feature type="transmembrane region" description="Helical" evidence="14">
    <location>
        <begin position="39"/>
        <end position="60"/>
    </location>
</feature>
<dbReference type="InterPro" id="IPR003661">
    <property type="entry name" value="HisK_dim/P_dom"/>
</dbReference>
<evidence type="ECO:0000256" key="4">
    <source>
        <dbReference type="ARBA" id="ARBA00022475"/>
    </source>
</evidence>
<dbReference type="SMART" id="SM00388">
    <property type="entry name" value="HisKA"/>
    <property type="match status" value="1"/>
</dbReference>
<dbReference type="InterPro" id="IPR036097">
    <property type="entry name" value="HisK_dim/P_sf"/>
</dbReference>
<evidence type="ECO:0000256" key="11">
    <source>
        <dbReference type="ARBA" id="ARBA00022989"/>
    </source>
</evidence>
<keyword evidence="4" id="KW-1003">Cell membrane</keyword>
<evidence type="ECO:0000256" key="13">
    <source>
        <dbReference type="ARBA" id="ARBA00023136"/>
    </source>
</evidence>
<dbReference type="AlphaFoldDB" id="A0A941AMG5"/>
<dbReference type="Pfam" id="PF00512">
    <property type="entry name" value="HisKA"/>
    <property type="match status" value="1"/>
</dbReference>
<evidence type="ECO:0000313" key="17">
    <source>
        <dbReference type="Proteomes" id="UP000678228"/>
    </source>
</evidence>
<dbReference type="PRINTS" id="PR00344">
    <property type="entry name" value="BCTRLSENSOR"/>
</dbReference>
<accession>A0A941AMG5</accession>
<reference evidence="16" key="1">
    <citation type="submission" date="2021-03" db="EMBL/GenBank/DDBJ databases">
        <title>Bacillus suaedae sp. nov., isolated from Suaeda aralocaspica.</title>
        <authorList>
            <person name="Lei R.F.R."/>
        </authorList>
    </citation>
    <scope>NUCLEOTIDE SEQUENCE</scope>
    <source>
        <strain evidence="16">YZJH907-2</strain>
    </source>
</reference>
<keyword evidence="6" id="KW-0808">Transferase</keyword>
<proteinExistence type="predicted"/>
<keyword evidence="7 14" id="KW-0812">Transmembrane</keyword>
<comment type="subcellular location">
    <subcellularLocation>
        <location evidence="2">Cell membrane</location>
        <topology evidence="2">Multi-pass membrane protein</topology>
    </subcellularLocation>
</comment>
<evidence type="ECO:0000256" key="2">
    <source>
        <dbReference type="ARBA" id="ARBA00004651"/>
    </source>
</evidence>
<gene>
    <name evidence="16" type="ORF">J7W16_01835</name>
</gene>
<dbReference type="SMART" id="SM00387">
    <property type="entry name" value="HATPase_c"/>
    <property type="match status" value="1"/>
</dbReference>
<keyword evidence="10" id="KW-0067">ATP-binding</keyword>
<dbReference type="PANTHER" id="PTHR43065:SF46">
    <property type="entry name" value="C4-DICARBOXYLATE TRANSPORT SENSOR PROTEIN DCTB"/>
    <property type="match status" value="1"/>
</dbReference>
<evidence type="ECO:0000256" key="1">
    <source>
        <dbReference type="ARBA" id="ARBA00000085"/>
    </source>
</evidence>
<evidence type="ECO:0000256" key="5">
    <source>
        <dbReference type="ARBA" id="ARBA00022553"/>
    </source>
</evidence>
<evidence type="ECO:0000313" key="16">
    <source>
        <dbReference type="EMBL" id="MBP3949856.1"/>
    </source>
</evidence>
<dbReference type="InterPro" id="IPR005467">
    <property type="entry name" value="His_kinase_dom"/>
</dbReference>
<dbReference type="Gene3D" id="3.30.565.10">
    <property type="entry name" value="Histidine kinase-like ATPase, C-terminal domain"/>
    <property type="match status" value="1"/>
</dbReference>
<feature type="domain" description="Histidine kinase" evidence="15">
    <location>
        <begin position="172"/>
        <end position="378"/>
    </location>
</feature>
<protein>
    <recommendedName>
        <fullName evidence="3">histidine kinase</fullName>
        <ecNumber evidence="3">2.7.13.3</ecNumber>
    </recommendedName>
</protein>
<feature type="transmembrane region" description="Helical" evidence="14">
    <location>
        <begin position="6"/>
        <end position="27"/>
    </location>
</feature>
<dbReference type="Proteomes" id="UP000678228">
    <property type="component" value="Unassembled WGS sequence"/>
</dbReference>
<feature type="transmembrane region" description="Helical" evidence="14">
    <location>
        <begin position="66"/>
        <end position="86"/>
    </location>
</feature>
<dbReference type="GO" id="GO:0005524">
    <property type="term" value="F:ATP binding"/>
    <property type="evidence" value="ECO:0007669"/>
    <property type="project" value="UniProtKB-KW"/>
</dbReference>
<keyword evidence="12" id="KW-0902">Two-component regulatory system</keyword>
<evidence type="ECO:0000256" key="12">
    <source>
        <dbReference type="ARBA" id="ARBA00023012"/>
    </source>
</evidence>
<dbReference type="PANTHER" id="PTHR43065">
    <property type="entry name" value="SENSOR HISTIDINE KINASE"/>
    <property type="match status" value="1"/>
</dbReference>
<evidence type="ECO:0000256" key="6">
    <source>
        <dbReference type="ARBA" id="ARBA00022679"/>
    </source>
</evidence>
<sequence>MIYLLSSVLAIISCISFPITIMNGYLFDLRLVALTIGGLYGGIPVAILLTLVTVAFRFMIGGSGAFATVIVVTILLIILSGFTAYFSESSLKRKVLIGSCLSVLALIIALVNSTIIFGASFSNLFILIHIVLTLSISSLIIYLYEVFQDNLVISKRIIKAEKMEVVSHLASSVSHEVRNPLTVVRGFLQLMQQQDIPLDQREKFLAISISEIDRANDIIRNYLTFAKPSPENNEEINVKEEVEAIIEIITPLANMNGVEIVKQIDHFMIYGEKQMFQQCLINITKNCIEAMPEKGKLVIKTKSEENGLVLVISDNGKGMTEEQLSRLGEPYFTTKGREGTGLGMLTVIKIIELLNGKLNVTSKVNEGTNFYIHLPISESPKTL</sequence>
<dbReference type="EC" id="2.7.13.3" evidence="3"/>
<name>A0A941AMG5_9BACI</name>
<dbReference type="Gene3D" id="1.10.287.130">
    <property type="match status" value="1"/>
</dbReference>
<dbReference type="EMBL" id="JAGKSQ010000001">
    <property type="protein sequence ID" value="MBP3949856.1"/>
    <property type="molecule type" value="Genomic_DNA"/>
</dbReference>
<dbReference type="GO" id="GO:0071555">
    <property type="term" value="P:cell wall organization"/>
    <property type="evidence" value="ECO:0007669"/>
    <property type="project" value="InterPro"/>
</dbReference>
<dbReference type="SUPFAM" id="SSF47384">
    <property type="entry name" value="Homodimeric domain of signal transducing histidine kinase"/>
    <property type="match status" value="1"/>
</dbReference>
<evidence type="ECO:0000256" key="7">
    <source>
        <dbReference type="ARBA" id="ARBA00022692"/>
    </source>
</evidence>
<dbReference type="GO" id="GO:0005886">
    <property type="term" value="C:plasma membrane"/>
    <property type="evidence" value="ECO:0007669"/>
    <property type="project" value="UniProtKB-SubCell"/>
</dbReference>
<organism evidence="16 17">
    <name type="scientific">Halalkalibacter suaedae</name>
    <dbReference type="NCBI Taxonomy" id="2822140"/>
    <lineage>
        <taxon>Bacteria</taxon>
        <taxon>Bacillati</taxon>
        <taxon>Bacillota</taxon>
        <taxon>Bacilli</taxon>
        <taxon>Bacillales</taxon>
        <taxon>Bacillaceae</taxon>
        <taxon>Halalkalibacter</taxon>
    </lineage>
</organism>
<comment type="catalytic activity">
    <reaction evidence="1">
        <text>ATP + protein L-histidine = ADP + protein N-phospho-L-histidine.</text>
        <dbReference type="EC" id="2.7.13.3"/>
    </reaction>
</comment>
<evidence type="ECO:0000256" key="14">
    <source>
        <dbReference type="SAM" id="Phobius"/>
    </source>
</evidence>